<dbReference type="VEuPathDB" id="VectorBase:GPAI025530"/>
<keyword evidence="2" id="KW-1185">Reference proteome</keyword>
<evidence type="ECO:0000313" key="2">
    <source>
        <dbReference type="Proteomes" id="UP000092445"/>
    </source>
</evidence>
<name>A0A1A9ZUI7_GLOPL</name>
<protein>
    <submittedName>
        <fullName evidence="1">Uncharacterized protein</fullName>
    </submittedName>
</protein>
<evidence type="ECO:0000313" key="1">
    <source>
        <dbReference type="EnsemblMetazoa" id="GPAI025530-PA"/>
    </source>
</evidence>
<organism evidence="1 2">
    <name type="scientific">Glossina pallidipes</name>
    <name type="common">Tsetse fly</name>
    <dbReference type="NCBI Taxonomy" id="7398"/>
    <lineage>
        <taxon>Eukaryota</taxon>
        <taxon>Metazoa</taxon>
        <taxon>Ecdysozoa</taxon>
        <taxon>Arthropoda</taxon>
        <taxon>Hexapoda</taxon>
        <taxon>Insecta</taxon>
        <taxon>Pterygota</taxon>
        <taxon>Neoptera</taxon>
        <taxon>Endopterygota</taxon>
        <taxon>Diptera</taxon>
        <taxon>Brachycera</taxon>
        <taxon>Muscomorpha</taxon>
        <taxon>Hippoboscoidea</taxon>
        <taxon>Glossinidae</taxon>
        <taxon>Glossina</taxon>
    </lineage>
</organism>
<sequence>MYCKIFHVVVHSAAANWPEIITATETTAHAATIVAKITEVAKVAEISGIIIAIIAKITKVAKIRFSEEVLKLKKKIEQSNMSLTSTWTCSATVAKITANTAGTITATLSKIIRRYTSKIAITRGSFHFSQRTAEYLNIPEWKYKPKITQLDLYT</sequence>
<dbReference type="EnsemblMetazoa" id="GPAI025530-RA">
    <property type="protein sequence ID" value="GPAI025530-PA"/>
    <property type="gene ID" value="GPAI025530"/>
</dbReference>
<reference evidence="2" key="1">
    <citation type="submission" date="2014-03" db="EMBL/GenBank/DDBJ databases">
        <authorList>
            <person name="Aksoy S."/>
            <person name="Warren W."/>
            <person name="Wilson R.K."/>
        </authorList>
    </citation>
    <scope>NUCLEOTIDE SEQUENCE [LARGE SCALE GENOMIC DNA]</scope>
    <source>
        <strain evidence="2">IAEA</strain>
    </source>
</reference>
<dbReference type="Proteomes" id="UP000092445">
    <property type="component" value="Unassembled WGS sequence"/>
</dbReference>
<reference evidence="1" key="2">
    <citation type="submission" date="2020-05" db="UniProtKB">
        <authorList>
            <consortium name="EnsemblMetazoa"/>
        </authorList>
    </citation>
    <scope>IDENTIFICATION</scope>
    <source>
        <strain evidence="1">IAEA</strain>
    </source>
</reference>
<accession>A0A1A9ZUI7</accession>
<dbReference type="AlphaFoldDB" id="A0A1A9ZUI7"/>
<proteinExistence type="predicted"/>